<comment type="caution">
    <text evidence="1">The sequence shown here is derived from an EMBL/GenBank/DDBJ whole genome shotgun (WGS) entry which is preliminary data.</text>
</comment>
<dbReference type="Proteomes" id="UP000288168">
    <property type="component" value="Unassembled WGS sequence"/>
</dbReference>
<dbReference type="EMBL" id="NKCI01000067">
    <property type="protein sequence ID" value="RSL59225.1"/>
    <property type="molecule type" value="Genomic_DNA"/>
</dbReference>
<organism evidence="1 2">
    <name type="scientific">Fusarium duplospermum</name>
    <dbReference type="NCBI Taxonomy" id="1325734"/>
    <lineage>
        <taxon>Eukaryota</taxon>
        <taxon>Fungi</taxon>
        <taxon>Dikarya</taxon>
        <taxon>Ascomycota</taxon>
        <taxon>Pezizomycotina</taxon>
        <taxon>Sordariomycetes</taxon>
        <taxon>Hypocreomycetidae</taxon>
        <taxon>Hypocreales</taxon>
        <taxon>Nectriaceae</taxon>
        <taxon>Fusarium</taxon>
        <taxon>Fusarium solani species complex</taxon>
    </lineage>
</organism>
<sequence>MQRCEERWWWLRKIDLKIAQNVLEGCPHGISLVISQSQQHTQELLVVSETRLRLPYGLYETFSWMFKHSDSLLDMRDHYAASVLLIFLPDKYLYQSCPPLPILAPLTSTPPCLIYTILQQVFARLKAVADPDLVTLRLWFRLAAPASLNTSAFDAALSAPLIAEKVEMPTLATA</sequence>
<name>A0A428Q1N9_9HYPO</name>
<accession>A0A428Q1N9</accession>
<proteinExistence type="predicted"/>
<protein>
    <submittedName>
        <fullName evidence="1">Uncharacterized protein</fullName>
    </submittedName>
</protein>
<gene>
    <name evidence="1" type="ORF">CEP54_007371</name>
</gene>
<evidence type="ECO:0000313" key="1">
    <source>
        <dbReference type="EMBL" id="RSL59225.1"/>
    </source>
</evidence>
<reference evidence="1 2" key="1">
    <citation type="submission" date="2017-06" db="EMBL/GenBank/DDBJ databases">
        <title>Comparative genomic analysis of Ambrosia Fusariam Clade fungi.</title>
        <authorList>
            <person name="Stajich J.E."/>
            <person name="Carrillo J."/>
            <person name="Kijimoto T."/>
            <person name="Eskalen A."/>
            <person name="O'Donnell K."/>
            <person name="Kasson M."/>
        </authorList>
    </citation>
    <scope>NUCLEOTIDE SEQUENCE [LARGE SCALE GENOMIC DNA]</scope>
    <source>
        <strain evidence="1 2">NRRL62584</strain>
    </source>
</reference>
<keyword evidence="2" id="KW-1185">Reference proteome</keyword>
<evidence type="ECO:0000313" key="2">
    <source>
        <dbReference type="Proteomes" id="UP000288168"/>
    </source>
</evidence>
<dbReference type="AlphaFoldDB" id="A0A428Q1N9"/>
<dbReference type="OrthoDB" id="10639728at2759"/>